<gene>
    <name evidence="1" type="ORF">L6452_44348</name>
</gene>
<keyword evidence="2" id="KW-1185">Reference proteome</keyword>
<protein>
    <submittedName>
        <fullName evidence="1">Uncharacterized protein</fullName>
    </submittedName>
</protein>
<dbReference type="EMBL" id="CM042064">
    <property type="protein sequence ID" value="KAI3665718.1"/>
    <property type="molecule type" value="Genomic_DNA"/>
</dbReference>
<accession>A0ACB8XFZ5</accession>
<organism evidence="1 2">
    <name type="scientific">Arctium lappa</name>
    <name type="common">Greater burdock</name>
    <name type="synonym">Lappa major</name>
    <dbReference type="NCBI Taxonomy" id="4217"/>
    <lineage>
        <taxon>Eukaryota</taxon>
        <taxon>Viridiplantae</taxon>
        <taxon>Streptophyta</taxon>
        <taxon>Embryophyta</taxon>
        <taxon>Tracheophyta</taxon>
        <taxon>Spermatophyta</taxon>
        <taxon>Magnoliopsida</taxon>
        <taxon>eudicotyledons</taxon>
        <taxon>Gunneridae</taxon>
        <taxon>Pentapetalae</taxon>
        <taxon>asterids</taxon>
        <taxon>campanulids</taxon>
        <taxon>Asterales</taxon>
        <taxon>Asteraceae</taxon>
        <taxon>Carduoideae</taxon>
        <taxon>Cardueae</taxon>
        <taxon>Arctiinae</taxon>
        <taxon>Arctium</taxon>
    </lineage>
</organism>
<evidence type="ECO:0000313" key="2">
    <source>
        <dbReference type="Proteomes" id="UP001055879"/>
    </source>
</evidence>
<comment type="caution">
    <text evidence="1">The sequence shown here is derived from an EMBL/GenBank/DDBJ whole genome shotgun (WGS) entry which is preliminary data.</text>
</comment>
<evidence type="ECO:0000313" key="1">
    <source>
        <dbReference type="EMBL" id="KAI3665718.1"/>
    </source>
</evidence>
<reference evidence="2" key="1">
    <citation type="journal article" date="2022" name="Mol. Ecol. Resour.">
        <title>The genomes of chicory, endive, great burdock and yacon provide insights into Asteraceae palaeo-polyploidization history and plant inulin production.</title>
        <authorList>
            <person name="Fan W."/>
            <person name="Wang S."/>
            <person name="Wang H."/>
            <person name="Wang A."/>
            <person name="Jiang F."/>
            <person name="Liu H."/>
            <person name="Zhao H."/>
            <person name="Xu D."/>
            <person name="Zhang Y."/>
        </authorList>
    </citation>
    <scope>NUCLEOTIDE SEQUENCE [LARGE SCALE GENOMIC DNA]</scope>
    <source>
        <strain evidence="2">cv. Niubang</strain>
    </source>
</reference>
<name>A0ACB8XFZ5_ARCLA</name>
<proteinExistence type="predicted"/>
<sequence length="169" mass="18178">MVHFKIYSWIVVFLIIACHAILLAEGRQLKSLKNKDKKDTEHALNASRKHLRSANSFQVSSAGRVTTTGPPVAAEKARFPPQVPTQTQQDGISDLKAITAFRPTTPGNSPGAGHSFTEHRLDFESEAASNVYGIPQSTAESGNGFRPTKPGNSPGAGHSIHNQITKPKA</sequence>
<reference evidence="1 2" key="2">
    <citation type="journal article" date="2022" name="Mol. Ecol. Resour.">
        <title>The genomes of chicory, endive, great burdock and yacon provide insights into Asteraceae paleo-polyploidization history and plant inulin production.</title>
        <authorList>
            <person name="Fan W."/>
            <person name="Wang S."/>
            <person name="Wang H."/>
            <person name="Wang A."/>
            <person name="Jiang F."/>
            <person name="Liu H."/>
            <person name="Zhao H."/>
            <person name="Xu D."/>
            <person name="Zhang Y."/>
        </authorList>
    </citation>
    <scope>NUCLEOTIDE SEQUENCE [LARGE SCALE GENOMIC DNA]</scope>
    <source>
        <strain evidence="2">cv. Niubang</strain>
    </source>
</reference>
<dbReference type="Proteomes" id="UP001055879">
    <property type="component" value="Linkage Group LG18"/>
</dbReference>